<reference evidence="2" key="1">
    <citation type="submission" date="2019-09" db="EMBL/GenBank/DDBJ databases">
        <title>Characterisation of the sponge microbiome using genome-centric metagenomics.</title>
        <authorList>
            <person name="Engelberts J.P."/>
            <person name="Robbins S.J."/>
            <person name="De Goeij J.M."/>
            <person name="Aranda M."/>
            <person name="Bell S.C."/>
            <person name="Webster N.S."/>
        </authorList>
    </citation>
    <scope>NUCLEOTIDE SEQUENCE</scope>
    <source>
        <strain evidence="2">SB0664_bin_43</strain>
    </source>
</reference>
<organism evidence="2">
    <name type="scientific">Boseongicola sp. SB0664_bin_43</name>
    <dbReference type="NCBI Taxonomy" id="2604844"/>
    <lineage>
        <taxon>Bacteria</taxon>
        <taxon>Pseudomonadati</taxon>
        <taxon>Pseudomonadota</taxon>
        <taxon>Alphaproteobacteria</taxon>
        <taxon>Rhodobacterales</taxon>
        <taxon>Paracoccaceae</taxon>
        <taxon>Boseongicola</taxon>
    </lineage>
</organism>
<comment type="caution">
    <text evidence="2">The sequence shown here is derived from an EMBL/GenBank/DDBJ whole genome shotgun (WGS) entry which is preliminary data.</text>
</comment>
<dbReference type="InterPro" id="IPR023801">
    <property type="entry name" value="His_deacetylse_dom"/>
</dbReference>
<evidence type="ECO:0000259" key="1">
    <source>
        <dbReference type="Pfam" id="PF00850"/>
    </source>
</evidence>
<gene>
    <name evidence="2" type="ORF">F4Y60_02335</name>
</gene>
<dbReference type="SUPFAM" id="SSF52768">
    <property type="entry name" value="Arginase/deacetylase"/>
    <property type="match status" value="1"/>
</dbReference>
<sequence>ERTLFASSHQMPLYPGTGAAHETGAHDNVLNAPLAPMTGSAEMRRAWGDIILPALDDFAPELVIISAGFDAHASDPLANLNWTEEDFAWVTSAICEVAAVHAGGRVVSTLEGGYDLEALAASAAAHVIALKEQYG</sequence>
<dbReference type="GO" id="GO:0040029">
    <property type="term" value="P:epigenetic regulation of gene expression"/>
    <property type="evidence" value="ECO:0007669"/>
    <property type="project" value="TreeGrafter"/>
</dbReference>
<dbReference type="InterPro" id="IPR037138">
    <property type="entry name" value="His_deacetylse_dom_sf"/>
</dbReference>
<name>A0A6B0XZP9_9RHOB</name>
<dbReference type="Gene3D" id="3.40.800.20">
    <property type="entry name" value="Histone deacetylase domain"/>
    <property type="match status" value="1"/>
</dbReference>
<protein>
    <submittedName>
        <fullName evidence="2">Histone deacetylase family protein</fullName>
    </submittedName>
</protein>
<dbReference type="PANTHER" id="PTHR10625">
    <property type="entry name" value="HISTONE DEACETYLASE HDAC1-RELATED"/>
    <property type="match status" value="1"/>
</dbReference>
<dbReference type="Pfam" id="PF00850">
    <property type="entry name" value="Hist_deacetyl"/>
    <property type="match status" value="1"/>
</dbReference>
<feature type="domain" description="Histone deacetylase" evidence="1">
    <location>
        <begin position="2"/>
        <end position="128"/>
    </location>
</feature>
<dbReference type="EMBL" id="VXRY01000091">
    <property type="protein sequence ID" value="MXY32930.1"/>
    <property type="molecule type" value="Genomic_DNA"/>
</dbReference>
<evidence type="ECO:0000313" key="2">
    <source>
        <dbReference type="EMBL" id="MXY32930.1"/>
    </source>
</evidence>
<dbReference type="InterPro" id="IPR023696">
    <property type="entry name" value="Ureohydrolase_dom_sf"/>
</dbReference>
<dbReference type="AlphaFoldDB" id="A0A6B0XZP9"/>
<proteinExistence type="predicted"/>
<feature type="non-terminal residue" evidence="2">
    <location>
        <position position="1"/>
    </location>
</feature>
<dbReference type="PANTHER" id="PTHR10625:SF10">
    <property type="entry name" value="HISTONE DEACETYLASE HDAC1"/>
    <property type="match status" value="1"/>
</dbReference>
<accession>A0A6B0XZP9</accession>
<dbReference type="GO" id="GO:0004407">
    <property type="term" value="F:histone deacetylase activity"/>
    <property type="evidence" value="ECO:0007669"/>
    <property type="project" value="TreeGrafter"/>
</dbReference>